<dbReference type="Pfam" id="PF02272">
    <property type="entry name" value="DHHA1"/>
    <property type="match status" value="1"/>
</dbReference>
<dbReference type="PANTHER" id="PTHR47618">
    <property type="entry name" value="BIFUNCTIONAL OLIGORIBONUCLEASE AND PAP PHOSPHATASE NRNA"/>
    <property type="match status" value="1"/>
</dbReference>
<name>A0A0K1REF9_9CORY</name>
<dbReference type="InterPro" id="IPR001667">
    <property type="entry name" value="DDH_dom"/>
</dbReference>
<feature type="domain" description="DHHA1" evidence="2">
    <location>
        <begin position="238"/>
        <end position="315"/>
    </location>
</feature>
<dbReference type="Pfam" id="PF01368">
    <property type="entry name" value="DHH"/>
    <property type="match status" value="1"/>
</dbReference>
<dbReference type="Proteomes" id="UP000060016">
    <property type="component" value="Chromosome"/>
</dbReference>
<sequence length="320" mass="34074">MFPEEAQAFAAVAARLCDAHKIAVVAHVKPDADAVGSACGLAAGLRQLGIETSVHIGQTYPHAGNLDTVPGVDDVLYGAWLPDDALVVTVDCASLDRTGLLQNAIAENPERVVVIDHHETNPGFGGMNLIVDAESTTTIISELFRHMGVTIDRDIAYCLYAGLVTDTGNFRWGSPRMHELAAQLQRHDLNTRQIAMDLMDSISAEDLKIMGAVLADLHTYREKGLTVSVIAVPAEALARMSQTAVEAIIDYARALQGSDVGVVFKQQAPRYWAVSLRSTKIDVSQVAAALGGGGHIPAAGYSATGNLDQITRDLLQALPE</sequence>
<proteinExistence type="predicted"/>
<dbReference type="GO" id="GO:0003676">
    <property type="term" value="F:nucleic acid binding"/>
    <property type="evidence" value="ECO:0007669"/>
    <property type="project" value="InterPro"/>
</dbReference>
<evidence type="ECO:0000313" key="4">
    <source>
        <dbReference type="Proteomes" id="UP000060016"/>
    </source>
</evidence>
<dbReference type="KEGG" id="crie:AK829_02230"/>
<evidence type="ECO:0000313" key="3">
    <source>
        <dbReference type="EMBL" id="AKV59794.1"/>
    </source>
</evidence>
<evidence type="ECO:0000259" key="2">
    <source>
        <dbReference type="Pfam" id="PF02272"/>
    </source>
</evidence>
<dbReference type="PATRIC" id="fig|156976.3.peg.440"/>
<dbReference type="SUPFAM" id="SSF64182">
    <property type="entry name" value="DHH phosphoesterases"/>
    <property type="match status" value="1"/>
</dbReference>
<dbReference type="Gene3D" id="3.10.310.30">
    <property type="match status" value="1"/>
</dbReference>
<feature type="domain" description="DDH" evidence="1">
    <location>
        <begin position="21"/>
        <end position="162"/>
    </location>
</feature>
<protein>
    <submittedName>
        <fullName evidence="3">Exopolyphosphatase</fullName>
    </submittedName>
</protein>
<dbReference type="InterPro" id="IPR003156">
    <property type="entry name" value="DHHA1_dom"/>
</dbReference>
<dbReference type="PANTHER" id="PTHR47618:SF1">
    <property type="entry name" value="BIFUNCTIONAL OLIGORIBONUCLEASE AND PAP PHOSPHATASE NRNA"/>
    <property type="match status" value="1"/>
</dbReference>
<dbReference type="EMBL" id="CP012342">
    <property type="protein sequence ID" value="AKV59794.1"/>
    <property type="molecule type" value="Genomic_DNA"/>
</dbReference>
<keyword evidence="4" id="KW-1185">Reference proteome</keyword>
<reference evidence="3 4" key="1">
    <citation type="submission" date="2015-08" db="EMBL/GenBank/DDBJ databases">
        <authorList>
            <person name="Babu N.S."/>
            <person name="Beckwith C.J."/>
            <person name="Beseler K.G."/>
            <person name="Brison A."/>
            <person name="Carone J.V."/>
            <person name="Caskin T.P."/>
            <person name="Diamond M."/>
            <person name="Durham M.E."/>
            <person name="Foxe J.M."/>
            <person name="Go M."/>
            <person name="Henderson B.A."/>
            <person name="Jones I.B."/>
            <person name="McGettigan J.A."/>
            <person name="Micheletti S.J."/>
            <person name="Nasrallah M.E."/>
            <person name="Ortiz D."/>
            <person name="Piller C.R."/>
            <person name="Privatt S.R."/>
            <person name="Schneider S.L."/>
            <person name="Sharp S."/>
            <person name="Smith T.C."/>
            <person name="Stanton J.D."/>
            <person name="Ullery H.E."/>
            <person name="Wilson R.J."/>
            <person name="Serrano M.G."/>
            <person name="Buck G."/>
            <person name="Lee V."/>
            <person name="Wang Y."/>
            <person name="Carvalho R."/>
            <person name="Voegtly L."/>
            <person name="Shi R."/>
            <person name="Duckworth R."/>
            <person name="Johnson A."/>
            <person name="Loviza R."/>
            <person name="Walstead R."/>
            <person name="Shah Z."/>
            <person name="Kiflezghi M."/>
            <person name="Wade K."/>
            <person name="Ball S.L."/>
            <person name="Bradley K.W."/>
            <person name="Asai D.J."/>
            <person name="Bowman C.A."/>
            <person name="Russell D.A."/>
            <person name="Pope W.H."/>
            <person name="Jacobs-Sera D."/>
            <person name="Hendrix R.W."/>
            <person name="Hatfull G.F."/>
        </authorList>
    </citation>
    <scope>NUCLEOTIDE SEQUENCE [LARGE SCALE GENOMIC DNA]</scope>
    <source>
        <strain evidence="3 4">PUDD_83A45</strain>
    </source>
</reference>
<dbReference type="Gene3D" id="3.90.1640.10">
    <property type="entry name" value="inorganic pyrophosphatase (n-terminal core)"/>
    <property type="match status" value="1"/>
</dbReference>
<accession>A0A0K1REF9</accession>
<evidence type="ECO:0000259" key="1">
    <source>
        <dbReference type="Pfam" id="PF01368"/>
    </source>
</evidence>
<organism evidence="3 4">
    <name type="scientific">Corynebacterium riegelii</name>
    <dbReference type="NCBI Taxonomy" id="156976"/>
    <lineage>
        <taxon>Bacteria</taxon>
        <taxon>Bacillati</taxon>
        <taxon>Actinomycetota</taxon>
        <taxon>Actinomycetes</taxon>
        <taxon>Mycobacteriales</taxon>
        <taxon>Corynebacteriaceae</taxon>
        <taxon>Corynebacterium</taxon>
    </lineage>
</organism>
<dbReference type="InterPro" id="IPR051319">
    <property type="entry name" value="Oligoribo/pAp-PDE_c-di-AMP_PDE"/>
</dbReference>
<gene>
    <name evidence="3" type="ORF">AK829_02230</name>
</gene>
<dbReference type="AlphaFoldDB" id="A0A0K1REF9"/>
<dbReference type="STRING" id="156976.AK829_02230"/>
<dbReference type="InterPro" id="IPR038763">
    <property type="entry name" value="DHH_sf"/>
</dbReference>